<feature type="signal peptide" evidence="1">
    <location>
        <begin position="1"/>
        <end position="18"/>
    </location>
</feature>
<keyword evidence="1" id="KW-0732">Signal</keyword>
<evidence type="ECO:0000313" key="2">
    <source>
        <dbReference type="EMBL" id="OAG00976.1"/>
    </source>
</evidence>
<sequence>MKLFQLVTAFAVTAFTVATSPGSGDESPARRASVARQAVNDLAARNPGAVSHYSHILAYYKKGFTSRDEDHENIPELAEAAGDSCSDWKQKYKKTQCARPWAPECEWDCAAKLCKDGPSECHKGGALGPKYCGSRANGHTSSGSSVTLLVRQDDQHTNEANEKKTETTAGCDQCDSWMNDCKSKCPHPNRPECRWKCLAALCAGRGPAECRGGAACGSASGCLKDAGSSNAPQARDDGDGWDEEECNEYTTGCVDAFCRDPLHNGPNSCSHKVKSFSLA</sequence>
<dbReference type="RefSeq" id="XP_018031341.1">
    <property type="nucleotide sequence ID" value="XM_018185201.1"/>
</dbReference>
<dbReference type="AlphaFoldDB" id="A0A177C0N7"/>
<organism evidence="2 3">
    <name type="scientific">Paraphaeosphaeria sporulosa</name>
    <dbReference type="NCBI Taxonomy" id="1460663"/>
    <lineage>
        <taxon>Eukaryota</taxon>
        <taxon>Fungi</taxon>
        <taxon>Dikarya</taxon>
        <taxon>Ascomycota</taxon>
        <taxon>Pezizomycotina</taxon>
        <taxon>Dothideomycetes</taxon>
        <taxon>Pleosporomycetidae</taxon>
        <taxon>Pleosporales</taxon>
        <taxon>Massarineae</taxon>
        <taxon>Didymosphaeriaceae</taxon>
        <taxon>Paraphaeosphaeria</taxon>
    </lineage>
</organism>
<dbReference type="Proteomes" id="UP000077069">
    <property type="component" value="Unassembled WGS sequence"/>
</dbReference>
<name>A0A177C0N7_9PLEO</name>
<evidence type="ECO:0000256" key="1">
    <source>
        <dbReference type="SAM" id="SignalP"/>
    </source>
</evidence>
<keyword evidence="3" id="KW-1185">Reference proteome</keyword>
<evidence type="ECO:0000313" key="3">
    <source>
        <dbReference type="Proteomes" id="UP000077069"/>
    </source>
</evidence>
<dbReference type="GeneID" id="28768687"/>
<dbReference type="InParanoid" id="A0A177C0N7"/>
<feature type="chain" id="PRO_5008057629" evidence="1">
    <location>
        <begin position="19"/>
        <end position="279"/>
    </location>
</feature>
<dbReference type="EMBL" id="KV441558">
    <property type="protein sequence ID" value="OAG00976.1"/>
    <property type="molecule type" value="Genomic_DNA"/>
</dbReference>
<gene>
    <name evidence="2" type="ORF">CC84DRAFT_1263042</name>
</gene>
<accession>A0A177C0N7</accession>
<dbReference type="OrthoDB" id="3782642at2759"/>
<protein>
    <submittedName>
        <fullName evidence="2">Uncharacterized protein</fullName>
    </submittedName>
</protein>
<reference evidence="2 3" key="1">
    <citation type="submission" date="2016-05" db="EMBL/GenBank/DDBJ databases">
        <title>Comparative analysis of secretome profiles of manganese(II)-oxidizing ascomycete fungi.</title>
        <authorList>
            <consortium name="DOE Joint Genome Institute"/>
            <person name="Zeiner C.A."/>
            <person name="Purvine S.O."/>
            <person name="Zink E.M."/>
            <person name="Wu S."/>
            <person name="Pasa-Tolic L."/>
            <person name="Chaput D.L."/>
            <person name="Haridas S."/>
            <person name="Grigoriev I.V."/>
            <person name="Santelli C.M."/>
            <person name="Hansel C.M."/>
        </authorList>
    </citation>
    <scope>NUCLEOTIDE SEQUENCE [LARGE SCALE GENOMIC DNA]</scope>
    <source>
        <strain evidence="2 3">AP3s5-JAC2a</strain>
    </source>
</reference>
<proteinExistence type="predicted"/>